<organism evidence="3 4">
    <name type="scientific">Sphingosinicella xenopeptidilytica</name>
    <dbReference type="NCBI Taxonomy" id="364098"/>
    <lineage>
        <taxon>Bacteria</taxon>
        <taxon>Pseudomonadati</taxon>
        <taxon>Pseudomonadota</taxon>
        <taxon>Alphaproteobacteria</taxon>
        <taxon>Sphingomonadales</taxon>
        <taxon>Sphingosinicellaceae</taxon>
        <taxon>Sphingosinicella</taxon>
    </lineage>
</organism>
<evidence type="ECO:0000256" key="1">
    <source>
        <dbReference type="SAM" id="SignalP"/>
    </source>
</evidence>
<accession>A0ABW3BZ92</accession>
<dbReference type="Proteomes" id="UP001597124">
    <property type="component" value="Unassembled WGS sequence"/>
</dbReference>
<sequence>MRTIGLSIALSLIATAAAAFPIASSGDGLSVIVSSTENVIARYEGNSASFSNDLYLERLADGTPGIDGDTSNDLYIFNNHASAVGSTVDLGVFDLGTELVFRLHVNNTGYDFYTGAASRNPDANIHARVQNEWEEATTLVSFEDLYNGPFDFNDLSFSFKNTKAAPVDPTPVPEPGAIALLGLGVLALGLRRRRA</sequence>
<comment type="caution">
    <text evidence="3">The sequence shown here is derived from an EMBL/GenBank/DDBJ whole genome shotgun (WGS) entry which is preliminary data.</text>
</comment>
<dbReference type="Pfam" id="PF07589">
    <property type="entry name" value="PEP-CTERM"/>
    <property type="match status" value="1"/>
</dbReference>
<gene>
    <name evidence="3" type="ORF">ACFQ00_02565</name>
</gene>
<protein>
    <submittedName>
        <fullName evidence="3">PEP-CTERM sorting domain-containing protein</fullName>
    </submittedName>
</protein>
<evidence type="ECO:0000313" key="4">
    <source>
        <dbReference type="Proteomes" id="UP001597124"/>
    </source>
</evidence>
<evidence type="ECO:0000313" key="3">
    <source>
        <dbReference type="EMBL" id="MFD0847193.1"/>
    </source>
</evidence>
<feature type="domain" description="Ice-binding protein C-terminal" evidence="2">
    <location>
        <begin position="171"/>
        <end position="193"/>
    </location>
</feature>
<keyword evidence="4" id="KW-1185">Reference proteome</keyword>
<dbReference type="NCBIfam" id="TIGR02595">
    <property type="entry name" value="PEP_CTERM"/>
    <property type="match status" value="1"/>
</dbReference>
<dbReference type="RefSeq" id="WP_381485701.1">
    <property type="nucleotide sequence ID" value="NZ_JBHTIK010000001.1"/>
</dbReference>
<feature type="chain" id="PRO_5045536270" evidence="1">
    <location>
        <begin position="20"/>
        <end position="195"/>
    </location>
</feature>
<name>A0ABW3BZ92_SPHXN</name>
<keyword evidence="1" id="KW-0732">Signal</keyword>
<proteinExistence type="predicted"/>
<dbReference type="EMBL" id="JBHTIK010000001">
    <property type="protein sequence ID" value="MFD0847193.1"/>
    <property type="molecule type" value="Genomic_DNA"/>
</dbReference>
<reference evidence="4" key="1">
    <citation type="journal article" date="2019" name="Int. J. Syst. Evol. Microbiol.">
        <title>The Global Catalogue of Microorganisms (GCM) 10K type strain sequencing project: providing services to taxonomists for standard genome sequencing and annotation.</title>
        <authorList>
            <consortium name="The Broad Institute Genomics Platform"/>
            <consortium name="The Broad Institute Genome Sequencing Center for Infectious Disease"/>
            <person name="Wu L."/>
            <person name="Ma J."/>
        </authorList>
    </citation>
    <scope>NUCLEOTIDE SEQUENCE [LARGE SCALE GENOMIC DNA]</scope>
    <source>
        <strain evidence="4">CCUG 52537</strain>
    </source>
</reference>
<feature type="signal peptide" evidence="1">
    <location>
        <begin position="1"/>
        <end position="19"/>
    </location>
</feature>
<dbReference type="InterPro" id="IPR013424">
    <property type="entry name" value="Ice-binding_C"/>
</dbReference>
<evidence type="ECO:0000259" key="2">
    <source>
        <dbReference type="Pfam" id="PF07589"/>
    </source>
</evidence>